<gene>
    <name evidence="2" type="ORF">HJO_12276</name>
</gene>
<name>A0A059FIY8_9PROT</name>
<dbReference type="OrthoDB" id="7619709at2"/>
<evidence type="ECO:0000313" key="3">
    <source>
        <dbReference type="Proteomes" id="UP000025171"/>
    </source>
</evidence>
<keyword evidence="1" id="KW-1133">Transmembrane helix</keyword>
<evidence type="ECO:0008006" key="4">
    <source>
        <dbReference type="Google" id="ProtNLM"/>
    </source>
</evidence>
<dbReference type="RefSeq" id="WP_035617283.1">
    <property type="nucleotide sequence ID" value="NZ_ARYK01000006.1"/>
</dbReference>
<dbReference type="InterPro" id="IPR021354">
    <property type="entry name" value="DUF2975"/>
</dbReference>
<reference evidence="2 3" key="1">
    <citation type="journal article" date="2014" name="Antonie Van Leeuwenhoek">
        <title>Hyphomonas beringensis sp. nov. and Hyphomonas chukchiensis sp. nov., isolated from surface seawater of the Bering Sea and Chukchi Sea.</title>
        <authorList>
            <person name="Li C."/>
            <person name="Lai Q."/>
            <person name="Li G."/>
            <person name="Dong C."/>
            <person name="Wang J."/>
            <person name="Liao Y."/>
            <person name="Shao Z."/>
        </authorList>
    </citation>
    <scope>NUCLEOTIDE SEQUENCE [LARGE SCALE GENOMIC DNA]</scope>
    <source>
        <strain evidence="2 3">MHS-2</strain>
    </source>
</reference>
<dbReference type="EMBL" id="ARYK01000006">
    <property type="protein sequence ID" value="KCZ90625.1"/>
    <property type="molecule type" value="Genomic_DNA"/>
</dbReference>
<organism evidence="2 3">
    <name type="scientific">Hyphomonas johnsonii MHS-2</name>
    <dbReference type="NCBI Taxonomy" id="1280950"/>
    <lineage>
        <taxon>Bacteria</taxon>
        <taxon>Pseudomonadati</taxon>
        <taxon>Pseudomonadota</taxon>
        <taxon>Alphaproteobacteria</taxon>
        <taxon>Hyphomonadales</taxon>
        <taxon>Hyphomonadaceae</taxon>
        <taxon>Hyphomonas</taxon>
    </lineage>
</organism>
<keyword evidence="1" id="KW-0812">Transmembrane</keyword>
<dbReference type="Proteomes" id="UP000025171">
    <property type="component" value="Unassembled WGS sequence"/>
</dbReference>
<keyword evidence="1" id="KW-0472">Membrane</keyword>
<feature type="transmembrane region" description="Helical" evidence="1">
    <location>
        <begin position="67"/>
        <end position="90"/>
    </location>
</feature>
<dbReference type="eggNOG" id="ENOG50339QN">
    <property type="taxonomic scope" value="Bacteria"/>
</dbReference>
<comment type="caution">
    <text evidence="2">The sequence shown here is derived from an EMBL/GenBank/DDBJ whole genome shotgun (WGS) entry which is preliminary data.</text>
</comment>
<feature type="transmembrane region" description="Helical" evidence="1">
    <location>
        <begin position="110"/>
        <end position="134"/>
    </location>
</feature>
<proteinExistence type="predicted"/>
<evidence type="ECO:0000313" key="2">
    <source>
        <dbReference type="EMBL" id="KCZ90625.1"/>
    </source>
</evidence>
<dbReference type="AlphaFoldDB" id="A0A059FIY8"/>
<dbReference type="Pfam" id="PF11188">
    <property type="entry name" value="DUF2975"/>
    <property type="match status" value="1"/>
</dbReference>
<dbReference type="STRING" id="1280950.HJO_12276"/>
<keyword evidence="3" id="KW-1185">Reference proteome</keyword>
<feature type="transmembrane region" description="Helical" evidence="1">
    <location>
        <begin position="154"/>
        <end position="175"/>
    </location>
</feature>
<evidence type="ECO:0000256" key="1">
    <source>
        <dbReference type="SAM" id="Phobius"/>
    </source>
</evidence>
<feature type="transmembrane region" description="Helical" evidence="1">
    <location>
        <begin position="20"/>
        <end position="47"/>
    </location>
</feature>
<accession>A0A059FIY8</accession>
<dbReference type="PATRIC" id="fig|1280950.3.peg.2461"/>
<protein>
    <recommendedName>
        <fullName evidence="4">DUF2975 domain-containing protein</fullName>
    </recommendedName>
</protein>
<sequence length="182" mass="19357">MNAPHLLPDRTRLICRILKWASLVVAVLIAVIFVAGDASTNIINAVWNNLQPDIREAVTYTATKKGVLHGLAGASYFSILLIIFGAARVFSVFQKGTVFSSAAVKAVRALGLMIVLFAAIQLALPTLMVLALTYDNDEGLRAISVSVGSSQVTLLMIGAVILVIGQILTQAVAIAEENEQII</sequence>